<evidence type="ECO:0000313" key="3">
    <source>
        <dbReference type="Proteomes" id="UP000002411"/>
    </source>
</evidence>
<sequence>MKKDVKLMESVDDSKMEAVIKEQRKEEIAYKKYLLDNNIKPISELEATGYILFSNYIMILEYGMIVIFLAVVFMSIDSVSSEYTPPTLKLLLLRPITKSKLILGKFLACTISTSALVAIFNLLIFLFGEFVYGFDSFKYPVPIGPAFKHSSIQNVDLHKFISVIPGTSGIIPLYKFLIEFMILQIIFIIAATSFCILVSTIIKSNAAAASIAILFGVVYIIFSNISALSDMSYIKPAFFIALGSPRTIITRQIVQDTGAYYINTLSASLIMIAWTIFFLAWSIIAAEKREEYI</sequence>
<dbReference type="KEGG" id="ckl:CKL_3519"/>
<protein>
    <submittedName>
        <fullName evidence="2">Predicted ABC transporter, permease component</fullName>
    </submittedName>
</protein>
<reference evidence="2 3" key="1">
    <citation type="journal article" date="2008" name="Proc. Natl. Acad. Sci. U.S.A.">
        <title>The genome of Clostridium kluyveri, a strict anaerobe with unique metabolic features.</title>
        <authorList>
            <person name="Seedorf H."/>
            <person name="Fricke W.F."/>
            <person name="Veith B."/>
            <person name="Brueggemann H."/>
            <person name="Liesegang H."/>
            <person name="Strittmatter A."/>
            <person name="Miethke M."/>
            <person name="Buckel W."/>
            <person name="Hinderberger J."/>
            <person name="Li F."/>
            <person name="Hagemeier C."/>
            <person name="Thauer R.K."/>
            <person name="Gottschalk G."/>
        </authorList>
    </citation>
    <scope>NUCLEOTIDE SEQUENCE [LARGE SCALE GENOMIC DNA]</scope>
    <source>
        <strain evidence="3">ATCC 8527 / DSM 555 / NCIMB 10680</strain>
    </source>
</reference>
<dbReference type="AlphaFoldDB" id="A5N314"/>
<dbReference type="HOGENOM" id="CLU_050687_3_0_9"/>
<dbReference type="RefSeq" id="WP_012103841.1">
    <property type="nucleotide sequence ID" value="NC_009706.1"/>
</dbReference>
<dbReference type="eggNOG" id="COG1277">
    <property type="taxonomic scope" value="Bacteria"/>
</dbReference>
<proteinExistence type="predicted"/>
<evidence type="ECO:0000256" key="1">
    <source>
        <dbReference type="SAM" id="Phobius"/>
    </source>
</evidence>
<dbReference type="STRING" id="431943.CKL_3519"/>
<evidence type="ECO:0000313" key="2">
    <source>
        <dbReference type="EMBL" id="EDK35510.1"/>
    </source>
</evidence>
<dbReference type="EMBL" id="CP000673">
    <property type="protein sequence ID" value="EDK35510.1"/>
    <property type="molecule type" value="Genomic_DNA"/>
</dbReference>
<dbReference type="Proteomes" id="UP000002411">
    <property type="component" value="Chromosome"/>
</dbReference>
<feature type="transmembrane region" description="Helical" evidence="1">
    <location>
        <begin position="180"/>
        <end position="202"/>
    </location>
</feature>
<keyword evidence="1" id="KW-0812">Transmembrane</keyword>
<organism evidence="2 3">
    <name type="scientific">Clostridium kluyveri (strain ATCC 8527 / DSM 555 / NBRC 12016 / NCIMB 10680 / K1)</name>
    <dbReference type="NCBI Taxonomy" id="431943"/>
    <lineage>
        <taxon>Bacteria</taxon>
        <taxon>Bacillati</taxon>
        <taxon>Bacillota</taxon>
        <taxon>Clostridia</taxon>
        <taxon>Eubacteriales</taxon>
        <taxon>Clostridiaceae</taxon>
        <taxon>Clostridium</taxon>
    </lineage>
</organism>
<keyword evidence="1" id="KW-0472">Membrane</keyword>
<keyword evidence="3" id="KW-1185">Reference proteome</keyword>
<feature type="transmembrane region" description="Helical" evidence="1">
    <location>
        <begin position="102"/>
        <end position="128"/>
    </location>
</feature>
<accession>A5N314</accession>
<feature type="transmembrane region" description="Helical" evidence="1">
    <location>
        <begin position="50"/>
        <end position="76"/>
    </location>
</feature>
<dbReference type="PANTHER" id="PTHR37305:SF1">
    <property type="entry name" value="MEMBRANE PROTEIN"/>
    <property type="match status" value="1"/>
</dbReference>
<dbReference type="GO" id="GO:0140359">
    <property type="term" value="F:ABC-type transporter activity"/>
    <property type="evidence" value="ECO:0007669"/>
    <property type="project" value="InterPro"/>
</dbReference>
<dbReference type="Pfam" id="PF12679">
    <property type="entry name" value="ABC2_membrane_2"/>
    <property type="match status" value="1"/>
</dbReference>
<dbReference type="GO" id="GO:0005886">
    <property type="term" value="C:plasma membrane"/>
    <property type="evidence" value="ECO:0007669"/>
    <property type="project" value="UniProtKB-SubCell"/>
</dbReference>
<keyword evidence="1" id="KW-1133">Transmembrane helix</keyword>
<feature type="transmembrane region" description="Helical" evidence="1">
    <location>
        <begin position="208"/>
        <end position="225"/>
    </location>
</feature>
<feature type="transmembrane region" description="Helical" evidence="1">
    <location>
        <begin position="260"/>
        <end position="284"/>
    </location>
</feature>
<gene>
    <name evidence="2" type="ordered locus">CKL_3519</name>
</gene>
<dbReference type="PANTHER" id="PTHR37305">
    <property type="entry name" value="INTEGRAL MEMBRANE PROTEIN-RELATED"/>
    <property type="match status" value="1"/>
</dbReference>
<name>A5N314_CLOK5</name>